<name>A0AAD8H025_9APIA</name>
<evidence type="ECO:0000313" key="2">
    <source>
        <dbReference type="Proteomes" id="UP001237642"/>
    </source>
</evidence>
<protein>
    <submittedName>
        <fullName evidence="1">Uncharacterized protein</fullName>
    </submittedName>
</protein>
<reference evidence="1" key="2">
    <citation type="submission" date="2023-05" db="EMBL/GenBank/DDBJ databases">
        <authorList>
            <person name="Schelkunov M.I."/>
        </authorList>
    </citation>
    <scope>NUCLEOTIDE SEQUENCE</scope>
    <source>
        <strain evidence="1">Hsosn_3</strain>
        <tissue evidence="1">Leaf</tissue>
    </source>
</reference>
<dbReference type="Proteomes" id="UP001237642">
    <property type="component" value="Unassembled WGS sequence"/>
</dbReference>
<dbReference type="AlphaFoldDB" id="A0AAD8H025"/>
<organism evidence="1 2">
    <name type="scientific">Heracleum sosnowskyi</name>
    <dbReference type="NCBI Taxonomy" id="360622"/>
    <lineage>
        <taxon>Eukaryota</taxon>
        <taxon>Viridiplantae</taxon>
        <taxon>Streptophyta</taxon>
        <taxon>Embryophyta</taxon>
        <taxon>Tracheophyta</taxon>
        <taxon>Spermatophyta</taxon>
        <taxon>Magnoliopsida</taxon>
        <taxon>eudicotyledons</taxon>
        <taxon>Gunneridae</taxon>
        <taxon>Pentapetalae</taxon>
        <taxon>asterids</taxon>
        <taxon>campanulids</taxon>
        <taxon>Apiales</taxon>
        <taxon>Apiaceae</taxon>
        <taxon>Apioideae</taxon>
        <taxon>apioid superclade</taxon>
        <taxon>Tordylieae</taxon>
        <taxon>Tordyliinae</taxon>
        <taxon>Heracleum</taxon>
    </lineage>
</organism>
<gene>
    <name evidence="1" type="ORF">POM88_050540</name>
</gene>
<reference evidence="1" key="1">
    <citation type="submission" date="2023-02" db="EMBL/GenBank/DDBJ databases">
        <title>Genome of toxic invasive species Heracleum sosnowskyi carries increased number of genes despite the absence of recent whole-genome duplications.</title>
        <authorList>
            <person name="Schelkunov M."/>
            <person name="Shtratnikova V."/>
            <person name="Makarenko M."/>
            <person name="Klepikova A."/>
            <person name="Omelchenko D."/>
            <person name="Novikova G."/>
            <person name="Obukhova E."/>
            <person name="Bogdanov V."/>
            <person name="Penin A."/>
            <person name="Logacheva M."/>
        </authorList>
    </citation>
    <scope>NUCLEOTIDE SEQUENCE</scope>
    <source>
        <strain evidence="1">Hsosn_3</strain>
        <tissue evidence="1">Leaf</tissue>
    </source>
</reference>
<dbReference type="EMBL" id="JAUIZM010000011">
    <property type="protein sequence ID" value="KAK1357284.1"/>
    <property type="molecule type" value="Genomic_DNA"/>
</dbReference>
<comment type="caution">
    <text evidence="1">The sequence shown here is derived from an EMBL/GenBank/DDBJ whole genome shotgun (WGS) entry which is preliminary data.</text>
</comment>
<proteinExistence type="predicted"/>
<accession>A0AAD8H025</accession>
<sequence length="219" mass="25196">MLVNGHNEDMELSNCYDKEKVDPGKPTSITWQRKVDSQRIPLSEFSISWKDIIPLVICSYTVTHGFPFIGLEREFLCTSGFVIKALRLKHYIHYIQNDMGFEQFHSCWTREISTMKENVINGVDLIYHDTEEYNADVDNILKKFNYGVVVDPPPTLQTSFIIYDGRLEGAIAKRTGGEECLLLLLSKDVLMLLQRLFLNIPLLCYPQCSVLIRNAGNER</sequence>
<keyword evidence="2" id="KW-1185">Reference proteome</keyword>
<evidence type="ECO:0000313" key="1">
    <source>
        <dbReference type="EMBL" id="KAK1357284.1"/>
    </source>
</evidence>